<evidence type="ECO:0000256" key="11">
    <source>
        <dbReference type="PROSITE-ProRule" id="PRU00261"/>
    </source>
</evidence>
<keyword evidence="11" id="KW-1015">Disulfide bond</keyword>
<keyword evidence="7" id="KW-0843">Virulence</keyword>
<dbReference type="CDD" id="cd11618">
    <property type="entry name" value="ChtBD1_1"/>
    <property type="match status" value="1"/>
</dbReference>
<dbReference type="PROSITE" id="PS01095">
    <property type="entry name" value="GH18_1"/>
    <property type="match status" value="1"/>
</dbReference>
<sequence length="1141" mass="124442">MQFWGIFWVLFAWLIVSVHTQHTGESNITRNQTRYSARFTPPSNSTAKFRNFAALNNVQTLGRTAWNPNAALLRSEQEEGTCGPGMPCVNGACCNSEGLCGYCDEFCGADTCISNCDAKAQCGECGVAGQNTCPLNVCCSEFGFCGATSEFCDDGCKEGYGGCGEAPRPSCVGGASTSGRRIAYYESWAIERDCDATTPEDLDLAGITHLNFAFAFFHPTTFEITPMAQSAEGLYSRLVAQKNRRGGLQVWVAVGGWSFNDETNVPNTRTAFSDMAGSRENRQKFIASLLQFMRSYGFDGVDLDWEYPGADDRGGKSADTANYVTLLREMREAFGSRYGISAAIPASFWYLRWFDVNGMQSHLDWFNIMTYDIHGVWDADSKFTGPYVRPHTNLTDIDKGLDLLWRAGVEPSKVNLGLAWYGRSFTLEDPDCAEPGCIFKEGGAPGKCTDSSGTLSNSEIFDIIDKHSIFQTYDACKKVVPKAGVNWITGGGDQWVSYDDEVTLAQKVNFANSRCLGGTMIWAIDMDNANGTSNKNTIGLGKMEIKPAVFLELSAEIYTEDSIEKVATEAKIADACYTSFCGDECASGYTSFAKMRGQVDGIKFNTTCEDPDKFQTLCCVTGGFPGRCEWRGWRGQGLRSVYSYSECCSGGCRSETDPILAVNTNHYLEMKELNMVEDQTCNGGYQKFCCRGFNPPDSVPSKGLALIHPESEVETYSNLNKRDGLAAAAKCASTSAIVVAGGALLGVVTGGLGAIVVGGLSYAVCLGTASTQTAAAVKGGYSMVLRPKTGGGVQKPPKNKPKGSGSKGKYNAQGQRMWGRHAEITYATSVKTCSVTYTCSYGLGWDEVCDNQRWGIDKILGGNTVYHKFLAGRGNQRRQVRWGRDSNHHPGFREWPQPGVYGNRNYCEGDEFPMGSLDEAQNYQPQAVRQIDGDVNGLQGADFQSWLAATWMPCSNLLQSPPPITWAFDGPHPGDNRLVANGVIGQYGFNSMLPNHRCFPKYRDSNAAIETISDHGFRVDLQDPLFDAPINWPSQDYGRNPANIAANAMPTSVNSANYLKKRADEITATCAEPVPSYPSIEDYMWMYQVYASSPPPPEPTHLLVDEKNGDHQPIGSTPRAVARKSLTYPTPRPSVAGEQGS</sequence>
<comment type="caution">
    <text evidence="11">Lacks conserved residue(s) required for the propagation of feature annotation.</text>
</comment>
<evidence type="ECO:0000256" key="3">
    <source>
        <dbReference type="ARBA" id="ARBA00012729"/>
    </source>
</evidence>
<dbReference type="PROSITE" id="PS00026">
    <property type="entry name" value="CHIT_BIND_I_1"/>
    <property type="match status" value="1"/>
</dbReference>
<evidence type="ECO:0000256" key="1">
    <source>
        <dbReference type="ARBA" id="ARBA00000822"/>
    </source>
</evidence>
<dbReference type="AlphaFoldDB" id="A0AAD4CL24"/>
<keyword evidence="6" id="KW-0146">Chitin degradation</keyword>
<dbReference type="Gene3D" id="3.30.60.10">
    <property type="entry name" value="Endochitinase-like"/>
    <property type="match status" value="1"/>
</dbReference>
<dbReference type="PROSITE" id="PS50941">
    <property type="entry name" value="CHIT_BIND_I_2"/>
    <property type="match status" value="2"/>
</dbReference>
<dbReference type="SUPFAM" id="SSF54556">
    <property type="entry name" value="Chitinase insertion domain"/>
    <property type="match status" value="1"/>
</dbReference>
<protein>
    <recommendedName>
        <fullName evidence="3">chitinase</fullName>
        <ecNumber evidence="3">3.2.1.14</ecNumber>
    </recommendedName>
</protein>
<evidence type="ECO:0000256" key="14">
    <source>
        <dbReference type="SAM" id="SignalP"/>
    </source>
</evidence>
<evidence type="ECO:0000256" key="9">
    <source>
        <dbReference type="ARBA" id="ARBA00023295"/>
    </source>
</evidence>
<feature type="signal peptide" evidence="14">
    <location>
        <begin position="1"/>
        <end position="20"/>
    </location>
</feature>
<dbReference type="PANTHER" id="PTHR11177:SF333">
    <property type="entry name" value="CHITINASE"/>
    <property type="match status" value="1"/>
</dbReference>
<feature type="disulfide bond" evidence="11">
    <location>
        <begin position="138"/>
        <end position="152"/>
    </location>
</feature>
<feature type="disulfide bond" evidence="11">
    <location>
        <begin position="112"/>
        <end position="116"/>
    </location>
</feature>
<keyword evidence="10" id="KW-0624">Polysaccharide degradation</keyword>
<dbReference type="PANTHER" id="PTHR11177">
    <property type="entry name" value="CHITINASE"/>
    <property type="match status" value="1"/>
</dbReference>
<evidence type="ECO:0000256" key="12">
    <source>
        <dbReference type="RuleBase" id="RU000489"/>
    </source>
</evidence>
<proteinExistence type="inferred from homology"/>
<dbReference type="EC" id="3.2.1.14" evidence="3"/>
<dbReference type="SMART" id="SM00270">
    <property type="entry name" value="ChtBD1"/>
    <property type="match status" value="2"/>
</dbReference>
<dbReference type="Pfam" id="PF00187">
    <property type="entry name" value="Chitin_bind_1"/>
    <property type="match status" value="1"/>
</dbReference>
<evidence type="ECO:0000256" key="2">
    <source>
        <dbReference type="ARBA" id="ARBA00008682"/>
    </source>
</evidence>
<feature type="chain" id="PRO_5042123625" description="chitinase" evidence="14">
    <location>
        <begin position="21"/>
        <end position="1141"/>
    </location>
</feature>
<feature type="region of interest" description="Disordered" evidence="13">
    <location>
        <begin position="1096"/>
        <end position="1141"/>
    </location>
</feature>
<dbReference type="Gene3D" id="3.20.20.80">
    <property type="entry name" value="Glycosidases"/>
    <property type="match status" value="1"/>
</dbReference>
<dbReference type="SUPFAM" id="SSF51445">
    <property type="entry name" value="(Trans)glycosidases"/>
    <property type="match status" value="1"/>
</dbReference>
<evidence type="ECO:0000256" key="6">
    <source>
        <dbReference type="ARBA" id="ARBA00023024"/>
    </source>
</evidence>
<dbReference type="GO" id="GO:0008061">
    <property type="term" value="F:chitin binding"/>
    <property type="evidence" value="ECO:0007669"/>
    <property type="project" value="UniProtKB-UniRule"/>
</dbReference>
<keyword evidence="9 12" id="KW-0326">Glycosidase</keyword>
<keyword evidence="18" id="KW-1185">Reference proteome</keyword>
<gene>
    <name evidence="17" type="ORF">FE257_008602</name>
</gene>
<comment type="catalytic activity">
    <reaction evidence="1">
        <text>Random endo-hydrolysis of N-acetyl-beta-D-glucosaminide (1-&gt;4)-beta-linkages in chitin and chitodextrins.</text>
        <dbReference type="EC" id="3.2.1.14"/>
    </reaction>
</comment>
<dbReference type="GO" id="GO:0000272">
    <property type="term" value="P:polysaccharide catabolic process"/>
    <property type="evidence" value="ECO:0007669"/>
    <property type="project" value="UniProtKB-KW"/>
</dbReference>
<dbReference type="InterPro" id="IPR029070">
    <property type="entry name" value="Chitinase_insertion_sf"/>
</dbReference>
<dbReference type="InterPro" id="IPR018371">
    <property type="entry name" value="Chitin-binding_1_CS"/>
</dbReference>
<feature type="disulfide bond" evidence="11">
    <location>
        <begin position="133"/>
        <end position="145"/>
    </location>
</feature>
<dbReference type="InterPro" id="IPR001002">
    <property type="entry name" value="Chitin-bd_1"/>
</dbReference>
<dbReference type="Proteomes" id="UP001194746">
    <property type="component" value="Unassembled WGS sequence"/>
</dbReference>
<dbReference type="PROSITE" id="PS51910">
    <property type="entry name" value="GH18_2"/>
    <property type="match status" value="1"/>
</dbReference>
<accession>A0AAD4CL24</accession>
<keyword evidence="4 11" id="KW-0147">Chitin-binding</keyword>
<feature type="disulfide bond" evidence="11">
    <location>
        <begin position="88"/>
        <end position="100"/>
    </location>
</feature>
<keyword evidence="8" id="KW-0119">Carbohydrate metabolism</keyword>
<dbReference type="InterPro" id="IPR001223">
    <property type="entry name" value="Glyco_hydro18_cat"/>
</dbReference>
<evidence type="ECO:0000259" key="15">
    <source>
        <dbReference type="PROSITE" id="PS50941"/>
    </source>
</evidence>
<comment type="caution">
    <text evidence="17">The sequence shown here is derived from an EMBL/GenBank/DDBJ whole genome shotgun (WGS) entry which is preliminary data.</text>
</comment>
<reference evidence="17" key="2">
    <citation type="submission" date="2020-02" db="EMBL/GenBank/DDBJ databases">
        <authorList>
            <person name="Gilchrist C.L.M."/>
            <person name="Chooi Y.-H."/>
        </authorList>
    </citation>
    <scope>NUCLEOTIDE SEQUENCE</scope>
    <source>
        <strain evidence="17">MST-FP2251</strain>
    </source>
</reference>
<dbReference type="SMART" id="SM00636">
    <property type="entry name" value="Glyco_18"/>
    <property type="match status" value="1"/>
</dbReference>
<evidence type="ECO:0000256" key="4">
    <source>
        <dbReference type="ARBA" id="ARBA00022669"/>
    </source>
</evidence>
<organism evidence="17 18">
    <name type="scientific">Aspergillus nanangensis</name>
    <dbReference type="NCBI Taxonomy" id="2582783"/>
    <lineage>
        <taxon>Eukaryota</taxon>
        <taxon>Fungi</taxon>
        <taxon>Dikarya</taxon>
        <taxon>Ascomycota</taxon>
        <taxon>Pezizomycotina</taxon>
        <taxon>Eurotiomycetes</taxon>
        <taxon>Eurotiomycetidae</taxon>
        <taxon>Eurotiales</taxon>
        <taxon>Aspergillaceae</taxon>
        <taxon>Aspergillus</taxon>
        <taxon>Aspergillus subgen. Circumdati</taxon>
    </lineage>
</organism>
<evidence type="ECO:0000256" key="7">
    <source>
        <dbReference type="ARBA" id="ARBA00023026"/>
    </source>
</evidence>
<dbReference type="EMBL" id="VCAU01000046">
    <property type="protein sequence ID" value="KAF9888495.1"/>
    <property type="molecule type" value="Genomic_DNA"/>
</dbReference>
<keyword evidence="5 12" id="KW-0378">Hydrolase</keyword>
<dbReference type="GO" id="GO:0006032">
    <property type="term" value="P:chitin catabolic process"/>
    <property type="evidence" value="ECO:0007669"/>
    <property type="project" value="UniProtKB-KW"/>
</dbReference>
<evidence type="ECO:0000256" key="5">
    <source>
        <dbReference type="ARBA" id="ARBA00022801"/>
    </source>
</evidence>
<evidence type="ECO:0000313" key="17">
    <source>
        <dbReference type="EMBL" id="KAF9888495.1"/>
    </source>
</evidence>
<feature type="disulfide bond" evidence="11">
    <location>
        <begin position="93"/>
        <end position="107"/>
    </location>
</feature>
<feature type="domain" description="GH18" evidence="16">
    <location>
        <begin position="179"/>
        <end position="556"/>
    </location>
</feature>
<comment type="similarity">
    <text evidence="2">Belongs to the glycosyl hydrolase 18 family. Chitinase class V subfamily.</text>
</comment>
<dbReference type="InterPro" id="IPR001579">
    <property type="entry name" value="Glyco_hydro_18_chit_AS"/>
</dbReference>
<dbReference type="SUPFAM" id="SSF57016">
    <property type="entry name" value="Plant lectins/antimicrobial peptides"/>
    <property type="match status" value="1"/>
</dbReference>
<name>A0AAD4CL24_ASPNN</name>
<keyword evidence="14" id="KW-0732">Signal</keyword>
<dbReference type="InterPro" id="IPR017853">
    <property type="entry name" value="GH"/>
</dbReference>
<feature type="domain" description="Chitin-binding type-1" evidence="15">
    <location>
        <begin position="119"/>
        <end position="165"/>
    </location>
</feature>
<feature type="domain" description="Chitin-binding type-1" evidence="15">
    <location>
        <begin position="79"/>
        <end position="118"/>
    </location>
</feature>
<evidence type="ECO:0000256" key="10">
    <source>
        <dbReference type="ARBA" id="ARBA00023326"/>
    </source>
</evidence>
<evidence type="ECO:0000313" key="18">
    <source>
        <dbReference type="Proteomes" id="UP001194746"/>
    </source>
</evidence>
<dbReference type="InterPro" id="IPR011583">
    <property type="entry name" value="Chitinase_II/V-like_cat"/>
</dbReference>
<feature type="region of interest" description="Disordered" evidence="13">
    <location>
        <begin position="787"/>
        <end position="812"/>
    </location>
</feature>
<evidence type="ECO:0000256" key="13">
    <source>
        <dbReference type="SAM" id="MobiDB-lite"/>
    </source>
</evidence>
<dbReference type="Gene3D" id="3.10.50.10">
    <property type="match status" value="1"/>
</dbReference>
<reference evidence="17" key="1">
    <citation type="journal article" date="2019" name="Beilstein J. Org. Chem.">
        <title>Nanangenines: drimane sesquiterpenoids as the dominant metabolite cohort of a novel Australian fungus, Aspergillus nanangensis.</title>
        <authorList>
            <person name="Lacey H.J."/>
            <person name="Gilchrist C.L.M."/>
            <person name="Crombie A."/>
            <person name="Kalaitzis J.A."/>
            <person name="Vuong D."/>
            <person name="Rutledge P.J."/>
            <person name="Turner P."/>
            <person name="Pitt J.I."/>
            <person name="Lacey E."/>
            <person name="Chooi Y.H."/>
            <person name="Piggott A.M."/>
        </authorList>
    </citation>
    <scope>NUCLEOTIDE SEQUENCE</scope>
    <source>
        <strain evidence="17">MST-FP2251</strain>
    </source>
</reference>
<dbReference type="Pfam" id="PF00704">
    <property type="entry name" value="Glyco_hydro_18"/>
    <property type="match status" value="1"/>
</dbReference>
<evidence type="ECO:0000259" key="16">
    <source>
        <dbReference type="PROSITE" id="PS51910"/>
    </source>
</evidence>
<evidence type="ECO:0000256" key="8">
    <source>
        <dbReference type="ARBA" id="ARBA00023277"/>
    </source>
</evidence>
<dbReference type="InterPro" id="IPR036861">
    <property type="entry name" value="Endochitinase-like_sf"/>
</dbReference>
<dbReference type="InterPro" id="IPR050314">
    <property type="entry name" value="Glycosyl_Hydrlase_18"/>
</dbReference>
<dbReference type="GO" id="GO:0008843">
    <property type="term" value="F:endochitinase activity"/>
    <property type="evidence" value="ECO:0007669"/>
    <property type="project" value="UniProtKB-EC"/>
</dbReference>